<evidence type="ECO:0000313" key="2">
    <source>
        <dbReference type="EMBL" id="EGZ07316.1"/>
    </source>
</evidence>
<sequence length="265" mass="29940">MPLHDQCRQVNSRDVGLTIYGGNDAPLQFRCRQADSWYPCATHSGGAEWPQELSRLSRSGTTETSSTGLRVNRTSPTGSAPMQLHHFIQKQEHRYALSLLARERLLSLDRTKGQTELANALRRFGITPPGPSPAFVLKNGHKCHLIDKTKQYALSELLRRSRQSLPEFIRLVRGESQSDPRPNKALTVPGHLPCWRHYPFKDQWRDIVAHGVRPKWRSAFPNQSKPPPNHGSARRALNVVIKNPGCESLLGFGYRLATNTTRCHM</sequence>
<name>G5A9N6_PHYSP</name>
<reference evidence="2 3" key="1">
    <citation type="journal article" date="2006" name="Science">
        <title>Phytophthora genome sequences uncover evolutionary origins and mechanisms of pathogenesis.</title>
        <authorList>
            <person name="Tyler B.M."/>
            <person name="Tripathy S."/>
            <person name="Zhang X."/>
            <person name="Dehal P."/>
            <person name="Jiang R.H."/>
            <person name="Aerts A."/>
            <person name="Arredondo F.D."/>
            <person name="Baxter L."/>
            <person name="Bensasson D."/>
            <person name="Beynon J.L."/>
            <person name="Chapman J."/>
            <person name="Damasceno C.M."/>
            <person name="Dorrance A.E."/>
            <person name="Dou D."/>
            <person name="Dickerman A.W."/>
            <person name="Dubchak I.L."/>
            <person name="Garbelotto M."/>
            <person name="Gijzen M."/>
            <person name="Gordon S.G."/>
            <person name="Govers F."/>
            <person name="Grunwald N.J."/>
            <person name="Huang W."/>
            <person name="Ivors K.L."/>
            <person name="Jones R.W."/>
            <person name="Kamoun S."/>
            <person name="Krampis K."/>
            <person name="Lamour K.H."/>
            <person name="Lee M.K."/>
            <person name="McDonald W.H."/>
            <person name="Medina M."/>
            <person name="Meijer H.J."/>
            <person name="Nordberg E.K."/>
            <person name="Maclean D.J."/>
            <person name="Ospina-Giraldo M.D."/>
            <person name="Morris P.F."/>
            <person name="Phuntumart V."/>
            <person name="Putnam N.H."/>
            <person name="Rash S."/>
            <person name="Rose J.K."/>
            <person name="Sakihama Y."/>
            <person name="Salamov A.A."/>
            <person name="Savidor A."/>
            <person name="Scheuring C.F."/>
            <person name="Smith B.M."/>
            <person name="Sobral B.W."/>
            <person name="Terry A."/>
            <person name="Torto-Alalibo T.A."/>
            <person name="Win J."/>
            <person name="Xu Z."/>
            <person name="Zhang H."/>
            <person name="Grigoriev I.V."/>
            <person name="Rokhsar D.S."/>
            <person name="Boore J.L."/>
        </authorList>
    </citation>
    <scope>NUCLEOTIDE SEQUENCE [LARGE SCALE GENOMIC DNA]</scope>
    <source>
        <strain evidence="2 3">P6497</strain>
    </source>
</reference>
<dbReference type="SMR" id="G5A9N6"/>
<keyword evidence="3" id="KW-1185">Reference proteome</keyword>
<dbReference type="KEGG" id="psoj:PHYSODRAFT_306527"/>
<dbReference type="InParanoid" id="G5A9N6"/>
<dbReference type="AlphaFoldDB" id="G5A9N6"/>
<feature type="compositionally biased region" description="Low complexity" evidence="1">
    <location>
        <begin position="57"/>
        <end position="70"/>
    </location>
</feature>
<dbReference type="RefSeq" id="XP_009536882.1">
    <property type="nucleotide sequence ID" value="XM_009538587.1"/>
</dbReference>
<protein>
    <submittedName>
        <fullName evidence="2">Uncharacterized protein</fullName>
    </submittedName>
</protein>
<gene>
    <name evidence="2" type="ORF">PHYSODRAFT_306527</name>
</gene>
<evidence type="ECO:0000313" key="3">
    <source>
        <dbReference type="Proteomes" id="UP000002640"/>
    </source>
</evidence>
<accession>G5A9N6</accession>
<dbReference type="Proteomes" id="UP000002640">
    <property type="component" value="Unassembled WGS sequence"/>
</dbReference>
<dbReference type="EMBL" id="JH159162">
    <property type="protein sequence ID" value="EGZ07316.1"/>
    <property type="molecule type" value="Genomic_DNA"/>
</dbReference>
<evidence type="ECO:0000256" key="1">
    <source>
        <dbReference type="SAM" id="MobiDB-lite"/>
    </source>
</evidence>
<dbReference type="GeneID" id="20642736"/>
<proteinExistence type="predicted"/>
<feature type="region of interest" description="Disordered" evidence="1">
    <location>
        <begin position="57"/>
        <end position="78"/>
    </location>
</feature>
<organism evidence="2 3">
    <name type="scientific">Phytophthora sojae (strain P6497)</name>
    <name type="common">Soybean stem and root rot agent</name>
    <name type="synonym">Phytophthora megasperma f. sp. glycines</name>
    <dbReference type="NCBI Taxonomy" id="1094619"/>
    <lineage>
        <taxon>Eukaryota</taxon>
        <taxon>Sar</taxon>
        <taxon>Stramenopiles</taxon>
        <taxon>Oomycota</taxon>
        <taxon>Peronosporomycetes</taxon>
        <taxon>Peronosporales</taxon>
        <taxon>Peronosporaceae</taxon>
        <taxon>Phytophthora</taxon>
    </lineage>
</organism>